<feature type="chain" id="PRO_5040783219" evidence="5">
    <location>
        <begin position="24"/>
        <end position="370"/>
    </location>
</feature>
<feature type="signal peptide" evidence="5">
    <location>
        <begin position="1"/>
        <end position="23"/>
    </location>
</feature>
<keyword evidence="5" id="KW-0732">Signal</keyword>
<dbReference type="SMART" id="SM00220">
    <property type="entry name" value="S_TKc"/>
    <property type="match status" value="1"/>
</dbReference>
<evidence type="ECO:0000256" key="3">
    <source>
        <dbReference type="ARBA" id="ARBA00022777"/>
    </source>
</evidence>
<dbReference type="EMBL" id="JAPMSZ010000001">
    <property type="protein sequence ID" value="KAJ5115125.1"/>
    <property type="molecule type" value="Genomic_DNA"/>
</dbReference>
<dbReference type="InterPro" id="IPR011009">
    <property type="entry name" value="Kinase-like_dom_sf"/>
</dbReference>
<reference evidence="7" key="2">
    <citation type="journal article" date="2023" name="IMA Fungus">
        <title>Comparative genomic study of the Penicillium genus elucidates a diverse pangenome and 15 lateral gene transfer events.</title>
        <authorList>
            <person name="Petersen C."/>
            <person name="Sorensen T."/>
            <person name="Nielsen M.R."/>
            <person name="Sondergaard T.E."/>
            <person name="Sorensen J.L."/>
            <person name="Fitzpatrick D.A."/>
            <person name="Frisvad J.C."/>
            <person name="Nielsen K.L."/>
        </authorList>
    </citation>
    <scope>NUCLEOTIDE SEQUENCE</scope>
    <source>
        <strain evidence="7">IBT 34128</strain>
    </source>
</reference>
<evidence type="ECO:0000313" key="8">
    <source>
        <dbReference type="Proteomes" id="UP001141434"/>
    </source>
</evidence>
<keyword evidence="8" id="KW-1185">Reference proteome</keyword>
<name>A0A9W9KR41_9EURO</name>
<dbReference type="Pfam" id="PF00069">
    <property type="entry name" value="Pkinase"/>
    <property type="match status" value="1"/>
</dbReference>
<keyword evidence="2" id="KW-0547">Nucleotide-binding</keyword>
<organism evidence="7 8">
    <name type="scientific">Penicillium alfredii</name>
    <dbReference type="NCBI Taxonomy" id="1506179"/>
    <lineage>
        <taxon>Eukaryota</taxon>
        <taxon>Fungi</taxon>
        <taxon>Dikarya</taxon>
        <taxon>Ascomycota</taxon>
        <taxon>Pezizomycotina</taxon>
        <taxon>Eurotiomycetes</taxon>
        <taxon>Eurotiomycetidae</taxon>
        <taxon>Eurotiales</taxon>
        <taxon>Aspergillaceae</taxon>
        <taxon>Penicillium</taxon>
    </lineage>
</organism>
<keyword evidence="3" id="KW-0418">Kinase</keyword>
<dbReference type="GO" id="GO:0005524">
    <property type="term" value="F:ATP binding"/>
    <property type="evidence" value="ECO:0007669"/>
    <property type="project" value="UniProtKB-KW"/>
</dbReference>
<dbReference type="GO" id="GO:0004674">
    <property type="term" value="F:protein serine/threonine kinase activity"/>
    <property type="evidence" value="ECO:0007669"/>
    <property type="project" value="TreeGrafter"/>
</dbReference>
<evidence type="ECO:0000256" key="4">
    <source>
        <dbReference type="ARBA" id="ARBA00022840"/>
    </source>
</evidence>
<dbReference type="Gene3D" id="1.10.510.10">
    <property type="entry name" value="Transferase(Phosphotransferase) domain 1"/>
    <property type="match status" value="1"/>
</dbReference>
<sequence length="370" mass="42421">MSPFCFQLILWALYSLIIPQISSVPVPEDLHTQDFNPGTTPTPRSLAVPHLLESRASTSPPHGCFREGKQINPKGKGKYAYAIFNNYNQKYAKVFIKRKLGEGGQGEIWDAELEYLSLPQDRPWGVQPNDPQPVVVKTAPGGSLLDTSDLQQLIDSRFVMRFKERFWSPRVMESVLVMPKGRIDLMDALNDNMRINVPRIIQGAGLGLLAAHAKRIVHRDIKPENILLWRHGVWVIDWDWAKMMDDGITTSTELTGSPDYQSPEARDGEYDVYKNDVWGLAKTYLTADQWHKLGNQHYHDWLTEELQRPKTYKDTDSFLEGQFSERVLSKAKRRVMAKGLCQQGSRFPLQRWIEEFEKAENLGPPEEETN</sequence>
<dbReference type="PROSITE" id="PS50011">
    <property type="entry name" value="PROTEIN_KINASE_DOM"/>
    <property type="match status" value="1"/>
</dbReference>
<reference evidence="7" key="1">
    <citation type="submission" date="2022-11" db="EMBL/GenBank/DDBJ databases">
        <authorList>
            <person name="Petersen C."/>
        </authorList>
    </citation>
    <scope>NUCLEOTIDE SEQUENCE</scope>
    <source>
        <strain evidence="7">IBT 34128</strain>
    </source>
</reference>
<evidence type="ECO:0000313" key="7">
    <source>
        <dbReference type="EMBL" id="KAJ5115125.1"/>
    </source>
</evidence>
<evidence type="ECO:0000256" key="1">
    <source>
        <dbReference type="ARBA" id="ARBA00022679"/>
    </source>
</evidence>
<feature type="domain" description="Protein kinase" evidence="6">
    <location>
        <begin position="94"/>
        <end position="370"/>
    </location>
</feature>
<dbReference type="PANTHER" id="PTHR43289:SF33">
    <property type="entry name" value="SERINE_THREONINE KINASE 31"/>
    <property type="match status" value="1"/>
</dbReference>
<accession>A0A9W9KR41</accession>
<protein>
    <submittedName>
        <fullName evidence="7">Pkinase-domain-containing protein</fullName>
    </submittedName>
</protein>
<keyword evidence="1" id="KW-0808">Transferase</keyword>
<dbReference type="InterPro" id="IPR008271">
    <property type="entry name" value="Ser/Thr_kinase_AS"/>
</dbReference>
<dbReference type="RefSeq" id="XP_056516317.1">
    <property type="nucleotide sequence ID" value="XM_056651467.1"/>
</dbReference>
<dbReference type="OrthoDB" id="5592585at2759"/>
<dbReference type="GeneID" id="81390635"/>
<dbReference type="PANTHER" id="PTHR43289">
    <property type="entry name" value="MITOGEN-ACTIVATED PROTEIN KINASE KINASE KINASE 20-RELATED"/>
    <property type="match status" value="1"/>
</dbReference>
<evidence type="ECO:0000256" key="5">
    <source>
        <dbReference type="SAM" id="SignalP"/>
    </source>
</evidence>
<proteinExistence type="predicted"/>
<dbReference type="InterPro" id="IPR000719">
    <property type="entry name" value="Prot_kinase_dom"/>
</dbReference>
<evidence type="ECO:0000259" key="6">
    <source>
        <dbReference type="PROSITE" id="PS50011"/>
    </source>
</evidence>
<gene>
    <name evidence="7" type="ORF">NUU61_000884</name>
</gene>
<dbReference type="AlphaFoldDB" id="A0A9W9KR41"/>
<comment type="caution">
    <text evidence="7">The sequence shown here is derived from an EMBL/GenBank/DDBJ whole genome shotgun (WGS) entry which is preliminary data.</text>
</comment>
<keyword evidence="4" id="KW-0067">ATP-binding</keyword>
<dbReference type="Proteomes" id="UP001141434">
    <property type="component" value="Unassembled WGS sequence"/>
</dbReference>
<dbReference type="PROSITE" id="PS00108">
    <property type="entry name" value="PROTEIN_KINASE_ST"/>
    <property type="match status" value="1"/>
</dbReference>
<evidence type="ECO:0000256" key="2">
    <source>
        <dbReference type="ARBA" id="ARBA00022741"/>
    </source>
</evidence>
<dbReference type="SUPFAM" id="SSF56112">
    <property type="entry name" value="Protein kinase-like (PK-like)"/>
    <property type="match status" value="1"/>
</dbReference>